<feature type="compositionally biased region" description="Polar residues" evidence="1">
    <location>
        <begin position="336"/>
        <end position="352"/>
    </location>
</feature>
<comment type="caution">
    <text evidence="2">The sequence shown here is derived from an EMBL/GenBank/DDBJ whole genome shotgun (WGS) entry which is preliminary data.</text>
</comment>
<feature type="compositionally biased region" description="Polar residues" evidence="1">
    <location>
        <begin position="458"/>
        <end position="474"/>
    </location>
</feature>
<feature type="compositionally biased region" description="Low complexity" evidence="1">
    <location>
        <begin position="440"/>
        <end position="450"/>
    </location>
</feature>
<feature type="compositionally biased region" description="Polar residues" evidence="1">
    <location>
        <begin position="267"/>
        <end position="276"/>
    </location>
</feature>
<feature type="region of interest" description="Disordered" evidence="1">
    <location>
        <begin position="217"/>
        <end position="288"/>
    </location>
</feature>
<evidence type="ECO:0000313" key="2">
    <source>
        <dbReference type="EMBL" id="KAK4188293.1"/>
    </source>
</evidence>
<proteinExistence type="predicted"/>
<evidence type="ECO:0000256" key="1">
    <source>
        <dbReference type="SAM" id="MobiDB-lite"/>
    </source>
</evidence>
<feature type="region of interest" description="Disordered" evidence="1">
    <location>
        <begin position="60"/>
        <end position="97"/>
    </location>
</feature>
<evidence type="ECO:0000313" key="3">
    <source>
        <dbReference type="Proteomes" id="UP001302126"/>
    </source>
</evidence>
<reference evidence="2" key="1">
    <citation type="journal article" date="2023" name="Mol. Phylogenet. Evol.">
        <title>Genome-scale phylogeny and comparative genomics of the fungal order Sordariales.</title>
        <authorList>
            <person name="Hensen N."/>
            <person name="Bonometti L."/>
            <person name="Westerberg I."/>
            <person name="Brannstrom I.O."/>
            <person name="Guillou S."/>
            <person name="Cros-Aarteil S."/>
            <person name="Calhoun S."/>
            <person name="Haridas S."/>
            <person name="Kuo A."/>
            <person name="Mondo S."/>
            <person name="Pangilinan J."/>
            <person name="Riley R."/>
            <person name="LaButti K."/>
            <person name="Andreopoulos B."/>
            <person name="Lipzen A."/>
            <person name="Chen C."/>
            <person name="Yan M."/>
            <person name="Daum C."/>
            <person name="Ng V."/>
            <person name="Clum A."/>
            <person name="Steindorff A."/>
            <person name="Ohm R.A."/>
            <person name="Martin F."/>
            <person name="Silar P."/>
            <person name="Natvig D.O."/>
            <person name="Lalanne C."/>
            <person name="Gautier V."/>
            <person name="Ament-Velasquez S.L."/>
            <person name="Kruys A."/>
            <person name="Hutchinson M.I."/>
            <person name="Powell A.J."/>
            <person name="Barry K."/>
            <person name="Miller A.N."/>
            <person name="Grigoriev I.V."/>
            <person name="Debuchy R."/>
            <person name="Gladieux P."/>
            <person name="Hiltunen Thoren M."/>
            <person name="Johannesson H."/>
        </authorList>
    </citation>
    <scope>NUCLEOTIDE SEQUENCE</scope>
    <source>
        <strain evidence="2">PSN309</strain>
    </source>
</reference>
<protein>
    <submittedName>
        <fullName evidence="2">Uncharacterized protein</fullName>
    </submittedName>
</protein>
<feature type="region of interest" description="Disordered" evidence="1">
    <location>
        <begin position="301"/>
        <end position="492"/>
    </location>
</feature>
<dbReference type="AlphaFoldDB" id="A0AAN6WVA4"/>
<keyword evidence="3" id="KW-1185">Reference proteome</keyword>
<gene>
    <name evidence="2" type="ORF">QBC35DRAFT_382887</name>
</gene>
<dbReference type="Proteomes" id="UP001302126">
    <property type="component" value="Unassembled WGS sequence"/>
</dbReference>
<accession>A0AAN6WVA4</accession>
<organism evidence="2 3">
    <name type="scientific">Podospora australis</name>
    <dbReference type="NCBI Taxonomy" id="1536484"/>
    <lineage>
        <taxon>Eukaryota</taxon>
        <taxon>Fungi</taxon>
        <taxon>Dikarya</taxon>
        <taxon>Ascomycota</taxon>
        <taxon>Pezizomycotina</taxon>
        <taxon>Sordariomycetes</taxon>
        <taxon>Sordariomycetidae</taxon>
        <taxon>Sordariales</taxon>
        <taxon>Podosporaceae</taxon>
        <taxon>Podospora</taxon>
    </lineage>
</organism>
<feature type="region of interest" description="Disordered" evidence="1">
    <location>
        <begin position="1"/>
        <end position="44"/>
    </location>
</feature>
<feature type="compositionally biased region" description="Low complexity" evidence="1">
    <location>
        <begin position="481"/>
        <end position="490"/>
    </location>
</feature>
<feature type="region of interest" description="Disordered" evidence="1">
    <location>
        <begin position="561"/>
        <end position="580"/>
    </location>
</feature>
<reference evidence="2" key="2">
    <citation type="submission" date="2023-05" db="EMBL/GenBank/DDBJ databases">
        <authorList>
            <consortium name="Lawrence Berkeley National Laboratory"/>
            <person name="Steindorff A."/>
            <person name="Hensen N."/>
            <person name="Bonometti L."/>
            <person name="Westerberg I."/>
            <person name="Brannstrom I.O."/>
            <person name="Guillou S."/>
            <person name="Cros-Aarteil S."/>
            <person name="Calhoun S."/>
            <person name="Haridas S."/>
            <person name="Kuo A."/>
            <person name="Mondo S."/>
            <person name="Pangilinan J."/>
            <person name="Riley R."/>
            <person name="Labutti K."/>
            <person name="Andreopoulos B."/>
            <person name="Lipzen A."/>
            <person name="Chen C."/>
            <person name="Yanf M."/>
            <person name="Daum C."/>
            <person name="Ng V."/>
            <person name="Clum A."/>
            <person name="Ohm R."/>
            <person name="Martin F."/>
            <person name="Silar P."/>
            <person name="Natvig D."/>
            <person name="Lalanne C."/>
            <person name="Gautier V."/>
            <person name="Ament-Velasquez S.L."/>
            <person name="Kruys A."/>
            <person name="Hutchinson M.I."/>
            <person name="Powell A.J."/>
            <person name="Barry K."/>
            <person name="Miller A.N."/>
            <person name="Grigoriev I.V."/>
            <person name="Debuchy R."/>
            <person name="Gladieux P."/>
            <person name="Thoren M.H."/>
            <person name="Johannesson H."/>
        </authorList>
    </citation>
    <scope>NUCLEOTIDE SEQUENCE</scope>
    <source>
        <strain evidence="2">PSN309</strain>
    </source>
</reference>
<name>A0AAN6WVA4_9PEZI</name>
<dbReference type="EMBL" id="MU864390">
    <property type="protein sequence ID" value="KAK4188293.1"/>
    <property type="molecule type" value="Genomic_DNA"/>
</dbReference>
<sequence length="580" mass="62103">MSFQPHYHVQSGGFSFDPTSSRPTAKPLNAGIFRPPAPSPSASAYGTGSVYSDISMTNTTATSTAKRKRRNTIRRDSTPMGWNMDMDGADDAREDDRNRQHRYTLAGQIHATPLGPPHGAENGLLEDSVYSDIDYRRRLGPTKLEDDETESSPAHHLALVQPQASTSTGWSFFAPLSTIGSVVGKVWEFCTKGAFKGFHAGGGTGYTVNGSTIIEETGQPWRTENPLPTPPSEELPEQRIPEPFPEISPQQEALPYSPFSSALGCRDSSSPDNTPQRPAAKRRQVSANNDELGNWVVVDQPANQNPRRFGSDAKAVPSITARTSSVRPRPGFHAQPSATTGRRINVPSSRFTGGTPPIRQNPRATAAAAAARPSVRTPHAGSPSLPPREPASFASPRPSTATHGTPSRIPAPIPLNYHQSNNPYTSAAPLLTSPTSAVIPSSASRPSSRQSPRHSHHNLASSRPISPTKASATSGIHRRNQSAASAASTANRRHSLLTVVDPEEIKASPRLDAEAKVLATRKLAAERDTDAKVDAFNAQLMAMIRQAKEALGTKVEVMEMDDGDDDGLNGGAGGWEDDDI</sequence>